<evidence type="ECO:0008006" key="7">
    <source>
        <dbReference type="Google" id="ProtNLM"/>
    </source>
</evidence>
<feature type="chain" id="PRO_5013175022" description="DUF11 domain-containing protein" evidence="1">
    <location>
        <begin position="26"/>
        <end position="1894"/>
    </location>
</feature>
<dbReference type="InterPro" id="IPR045474">
    <property type="entry name" value="GEVED"/>
</dbReference>
<name>A0A2D0A715_9DEIO</name>
<evidence type="ECO:0000259" key="3">
    <source>
        <dbReference type="Pfam" id="PF20009"/>
    </source>
</evidence>
<evidence type="ECO:0000259" key="2">
    <source>
        <dbReference type="Pfam" id="PF01345"/>
    </source>
</evidence>
<feature type="domain" description="DUF11" evidence="2">
    <location>
        <begin position="1622"/>
        <end position="1756"/>
    </location>
</feature>
<dbReference type="Pfam" id="PF20009">
    <property type="entry name" value="GEVED"/>
    <property type="match status" value="1"/>
</dbReference>
<dbReference type="InterPro" id="IPR057693">
    <property type="entry name" value="DUF7933"/>
</dbReference>
<reference evidence="5 6" key="1">
    <citation type="submission" date="2017-05" db="EMBL/GenBank/DDBJ databases">
        <title>De novo genome assembly of Deniococcus indicus strain DR1.</title>
        <authorList>
            <person name="Chauhan D."/>
            <person name="Yennamalli R.M."/>
            <person name="Priyadarshini R."/>
        </authorList>
    </citation>
    <scope>NUCLEOTIDE SEQUENCE [LARGE SCALE GENOMIC DNA]</scope>
    <source>
        <strain evidence="5 6">DR1</strain>
    </source>
</reference>
<evidence type="ECO:0000256" key="1">
    <source>
        <dbReference type="SAM" id="SignalP"/>
    </source>
</evidence>
<organism evidence="5 6">
    <name type="scientific">Deinococcus indicus</name>
    <dbReference type="NCBI Taxonomy" id="223556"/>
    <lineage>
        <taxon>Bacteria</taxon>
        <taxon>Thermotogati</taxon>
        <taxon>Deinococcota</taxon>
        <taxon>Deinococci</taxon>
        <taxon>Deinococcales</taxon>
        <taxon>Deinococcaceae</taxon>
        <taxon>Deinococcus</taxon>
    </lineage>
</organism>
<accession>A0A2D0A715</accession>
<feature type="signal peptide" evidence="1">
    <location>
        <begin position="1"/>
        <end position="25"/>
    </location>
</feature>
<feature type="domain" description="DUF11" evidence="2">
    <location>
        <begin position="1270"/>
        <end position="1379"/>
    </location>
</feature>
<dbReference type="InterPro" id="IPR001434">
    <property type="entry name" value="OmcB-like_DUF11"/>
</dbReference>
<dbReference type="Proteomes" id="UP000197208">
    <property type="component" value="Unassembled WGS sequence"/>
</dbReference>
<keyword evidence="6" id="KW-1185">Reference proteome</keyword>
<dbReference type="Pfam" id="PF25564">
    <property type="entry name" value="DUF7933"/>
    <property type="match status" value="1"/>
</dbReference>
<evidence type="ECO:0000259" key="4">
    <source>
        <dbReference type="Pfam" id="PF25564"/>
    </source>
</evidence>
<feature type="domain" description="GEVED" evidence="3">
    <location>
        <begin position="360"/>
        <end position="434"/>
    </location>
</feature>
<feature type="domain" description="DUF11" evidence="2">
    <location>
        <begin position="1387"/>
        <end position="1517"/>
    </location>
</feature>
<feature type="domain" description="DUF7933" evidence="4">
    <location>
        <begin position="443"/>
        <end position="584"/>
    </location>
</feature>
<feature type="domain" description="DUF11" evidence="2">
    <location>
        <begin position="1014"/>
        <end position="1144"/>
    </location>
</feature>
<keyword evidence="1" id="KW-0732">Signal</keyword>
<dbReference type="InterPro" id="IPR047589">
    <property type="entry name" value="DUF11_rpt"/>
</dbReference>
<gene>
    <name evidence="5" type="ORF">CBQ26_20210</name>
</gene>
<dbReference type="PANTHER" id="PTHR34819:SF3">
    <property type="entry name" value="CELL SURFACE PROTEIN"/>
    <property type="match status" value="1"/>
</dbReference>
<dbReference type="Gene3D" id="2.60.40.10">
    <property type="entry name" value="Immunoglobulins"/>
    <property type="match status" value="1"/>
</dbReference>
<dbReference type="InterPro" id="IPR051172">
    <property type="entry name" value="Chlamydia_OmcB"/>
</dbReference>
<dbReference type="OrthoDB" id="59461at2"/>
<sequence length="1894" mass="187582">MTAPPRFLRHLLLVATAICSTVAGAYQINGSFSGPGGVNNANTAGPVSAGYVSGLTVTGQTSNINTSFFYGTATELISATRLNTLGNPPAAAYAPGVSLTTPALEFDVESTGCSTGALNVDVPCNRGSVTFTFSRPVTNPIMHVSGIGGTSSGGTNGSVYDNRARARFNVATPGVSLSAAGTPTNLAVTATTLTTASNNPSTNCQALTNGRGTTAGCGSVVLNGTFTSVTFNMELIARRINGTDPTPDTRLTDDGLTLAFTVNEDFGDAPASYDSTVAASHVVGDLKLGATIDAENPDTLNGATAVASSPNAVTAGADNNGTNGDGADEDAITTFPALTTADNAYSLTVPISGASAAGRVCGWVDYNRNGVFDVGERACAPFAAGATSVTLNWTGLTGLTTGTNYVRLRASYNVTGVEDPTGRLDSGEVEDYRLTITAPTFNVSKSFAPTTVSAGGVTALNITVTNPYPFATSALAVTDNIAATMGLSLPLPLRVTANSCAGTIVTGTGNTVLTTGGAAIESNDGAIRLTGGSIPANGSCSVTVNVTVTDAAATTRTNTIPAANVTGTVNAQAATGAAPATASLTTTASAAGAAYTCDARFYQIRQDTSTLLSNLYLLDRNNLGTGGTAQWSTGFGPGLNALAFNKGDGYFYALNITPFTTGTPFRLYRLGRSGAVEVFNTTIPTGGSIASAAVDSAGVMYVHKLAQETPLYRIQLPTTTGGAISMLGTLTLSQALPIFDLAFNPVNSLLYGVFTPGGVMEITPATGASVLRGTFPAFTTTNAIGSAFFDVSGTLYAYQNGGTYGTINLSTGAFTPLATGAVAAQSDGASCVFPDNRIDTVKSVGTVTAVSGLVFDVPYTVTVKNTGPVSNPNVQITEDLTRTFTTGTLSIVAGPTVTSGAVTANTGFNGTSVTSLLTGTNTMAAGASATVTFTVRVSYPDAASLPASGSVLNNTVYASTTGSANPGYTFVGGVPIPPVDLLATDISTNGSTPPATANGDTQSPTPVTLPDIADLAIDKSGPAAVGSGGSVTYTIRVWNNGPRSVTGASVTDSLPAGFTVTALSCAPSGTATCGTSSFTASSVSITTGTLSLDTNTANAVPDGNFLTYTLTGTATANGTLSNTATVSSTTASETVSANNTSAAVVTRVVDAVNDPGAVTFGQGATFNILGNDTVGGAAATTTNVTLPVIVDNGGLNGLSVNPGGQLVLAPSLTNLPGTYTVTYRICDATVTTACDNATIAITITPAAADLGIVKSQRLGTSGTFQSTPLSVVQGSVVQYQIVVTNNGPSAVTNATFTDAVPANLTGLSVVSATGTGTTCTASFTGSTLNGSFSGSTGQTCTVIIQGTATTTGTFTNTATVAAPSGITDGTAGNNTSSVSTTVTPAADLVIDKSGPLAVGSGGAVSYTIRVWNNGPSSVTGASVTDALPAGFTVTGLSCAATGTATCGTQSFTASSVSIVTGALSLDTTPANATPDGNFLTYTLTGTATASGTLSNTASVTTPAGTTDLTPGNNTSATVVTRVIDAVNDPAVSFGFGAGGTVTVLGNDTVGGAAATTANATVTIQDNGGITGLTVNASGQLVVPAGTPAGTYTVTYQLCDATVTTACDTATVQVTVNAAVTSDLAVSKTGPAFAQPGGTVTYTIRAWNNGTSASSATVTDTVPADLTGVTWTCAGTGGATCAAPSGTGNNVSVGATLPVDTGAATTADTAFVTVTVTATAPSAATLAGTPAARTITNTASVSGPNGDPTPANNSASAVTNMVYGKLTKQVRNITTNTAFGTSGGGLPLEVLEYCIDFENLGGAALPNFVLVDHVPGNTNALITAYDADEPSAATGFGVKLTRGAATSYLSSSAADADGGSLTTTGGMFSRGTMTVTLGTLAVGESGRACFQTTIR</sequence>
<dbReference type="EMBL" id="NHMK01000036">
    <property type="protein sequence ID" value="OWL93386.1"/>
    <property type="molecule type" value="Genomic_DNA"/>
</dbReference>
<proteinExistence type="predicted"/>
<evidence type="ECO:0000313" key="6">
    <source>
        <dbReference type="Proteomes" id="UP000197208"/>
    </source>
</evidence>
<dbReference type="PANTHER" id="PTHR34819">
    <property type="entry name" value="LARGE CYSTEINE-RICH PERIPLASMIC PROTEIN OMCB"/>
    <property type="match status" value="1"/>
</dbReference>
<dbReference type="SUPFAM" id="SSF69322">
    <property type="entry name" value="Tricorn protease domain 2"/>
    <property type="match status" value="1"/>
</dbReference>
<protein>
    <recommendedName>
        <fullName evidence="7">DUF11 domain-containing protein</fullName>
    </recommendedName>
</protein>
<evidence type="ECO:0000313" key="5">
    <source>
        <dbReference type="EMBL" id="OWL93386.1"/>
    </source>
</evidence>
<dbReference type="Pfam" id="PF01345">
    <property type="entry name" value="DUF11"/>
    <property type="match status" value="4"/>
</dbReference>
<dbReference type="InterPro" id="IPR013783">
    <property type="entry name" value="Ig-like_fold"/>
</dbReference>
<comment type="caution">
    <text evidence="5">The sequence shown here is derived from an EMBL/GenBank/DDBJ whole genome shotgun (WGS) entry which is preliminary data.</text>
</comment>
<dbReference type="NCBIfam" id="TIGR01451">
    <property type="entry name" value="B_ant_repeat"/>
    <property type="match status" value="4"/>
</dbReference>